<dbReference type="SUPFAM" id="SSF52799">
    <property type="entry name" value="(Phosphotyrosine protein) phosphatases II"/>
    <property type="match status" value="1"/>
</dbReference>
<dbReference type="STRING" id="6239.Y62F5A.10.1"/>
<feature type="compositionally biased region" description="Basic residues" evidence="1">
    <location>
        <begin position="28"/>
        <end position="40"/>
    </location>
</feature>
<dbReference type="PhylomeDB" id="Q7YWN5"/>
<feature type="region of interest" description="Disordered" evidence="1">
    <location>
        <begin position="1"/>
        <end position="73"/>
    </location>
</feature>
<accession>Q7YWN5</accession>
<dbReference type="GO" id="GO:0004725">
    <property type="term" value="F:protein tyrosine phosphatase activity"/>
    <property type="evidence" value="ECO:0007669"/>
    <property type="project" value="InterPro"/>
</dbReference>
<reference evidence="4 5" key="1">
    <citation type="journal article" date="1998" name="Science">
        <title>Genome sequence of the nematode C. elegans: a platform for investigating biology.</title>
        <authorList>
            <consortium name="The C. elegans sequencing consortium"/>
            <person name="Sulson J.E."/>
            <person name="Waterston R."/>
        </authorList>
    </citation>
    <scope>NUCLEOTIDE SEQUENCE [LARGE SCALE GENOMIC DNA]</scope>
    <source>
        <strain evidence="4 5">Bristol N2</strain>
    </source>
</reference>
<dbReference type="Bgee" id="WBGene00013388">
    <property type="expression patterns" value="Expressed in pharyngeal muscle cell (C elegans) and 2 other cell types or tissues"/>
</dbReference>
<protein>
    <submittedName>
        <fullName evidence="4">Tyrosine-protein phosphatase domain-containing protein</fullName>
    </submittedName>
</protein>
<gene>
    <name evidence="4" type="ORF">CELE_Y62F5A.10</name>
    <name evidence="4 6" type="ORF">Y62F5A.10</name>
</gene>
<dbReference type="PANTHER" id="PTHR23219">
    <property type="entry name" value="TYROSINE-PROTEIN PHOSPHATASE C15H7.3-RELATED"/>
    <property type="match status" value="1"/>
</dbReference>
<dbReference type="SMART" id="SM00404">
    <property type="entry name" value="PTPc_motif"/>
    <property type="match status" value="1"/>
</dbReference>
<dbReference type="KEGG" id="cel:CELE_Y62F5A.10"/>
<dbReference type="EMBL" id="BX284602">
    <property type="protein sequence ID" value="CAE18038.1"/>
    <property type="molecule type" value="Genomic_DNA"/>
</dbReference>
<dbReference type="AGR" id="WB:WBGene00013388"/>
<dbReference type="GeneID" id="3564988"/>
<sequence>MSSQEKKPKKHQHHHHHHHQKGSVALPKKSKNNRKKKITRKEKSNTALNKTASNDDLRKHGSTNDVTSDGNPALITVSDTNVFHEQLTAPARSSTPLKTPAAQSPTPTADRQIGEPVPVAPTPALSEAPVKWKAEDVAVAYIGKLDASQTRPEYIDVCVATKANIENCTVWKKNLAKNQTDVYPILDATLVKDPAKPDSYVNMSSVIVPHCSYPILMGQIPKRGLEEEFWRAAYNEQVVMMYVLVGSEDEKYDFFPKTTGSFLYYGEMFVNVRKVEKMDEERSRYTIEVLPNGFSNSVMMNVYVHTGWEPFGVPIRYANTTRSVVDVMNFVKSSNGSEKLLVVSKNGCGRAGFFITLGAAFCCLNDNSEPRIGEIVKAIRSQRPNAVESIKQYASLYLCLLYYIKKKITVPEGLQQKVEDLKRGLEGITREDLTIMF</sequence>
<dbReference type="HOGENOM" id="CLU_039665_0_0_1"/>
<proteinExistence type="predicted"/>
<dbReference type="SMR" id="Q7YWN5"/>
<dbReference type="Proteomes" id="UP000001940">
    <property type="component" value="Chromosome II"/>
</dbReference>
<dbReference type="PROSITE" id="PS50055">
    <property type="entry name" value="TYR_PHOSPHATASE_PTP"/>
    <property type="match status" value="1"/>
</dbReference>
<dbReference type="InterPro" id="IPR000387">
    <property type="entry name" value="Tyr_Pase_dom"/>
</dbReference>
<dbReference type="InterPro" id="IPR003595">
    <property type="entry name" value="Tyr_Pase_cat"/>
</dbReference>
<feature type="compositionally biased region" description="Basic residues" evidence="1">
    <location>
        <begin position="7"/>
        <end position="21"/>
    </location>
</feature>
<evidence type="ECO:0000259" key="3">
    <source>
        <dbReference type="PROSITE" id="PS50056"/>
    </source>
</evidence>
<evidence type="ECO:0000313" key="6">
    <source>
        <dbReference type="WormBase" id="Y62F5A.10"/>
    </source>
</evidence>
<evidence type="ECO:0000313" key="5">
    <source>
        <dbReference type="Proteomes" id="UP000001940"/>
    </source>
</evidence>
<dbReference type="OMA" id="NIENCTV"/>
<dbReference type="Gene3D" id="3.90.190.10">
    <property type="entry name" value="Protein tyrosine phosphatase superfamily"/>
    <property type="match status" value="1"/>
</dbReference>
<feature type="domain" description="Tyrosine specific protein phosphatases" evidence="3">
    <location>
        <begin position="325"/>
        <end position="394"/>
    </location>
</feature>
<name>Q7YWN5_CAEEL</name>
<dbReference type="FunCoup" id="Q7YWN5">
    <property type="interactions" value="96"/>
</dbReference>
<dbReference type="eggNOG" id="KOG0789">
    <property type="taxonomic scope" value="Eukaryota"/>
</dbReference>
<dbReference type="CTD" id="3564988"/>
<dbReference type="PANTHER" id="PTHR23219:SF13">
    <property type="entry name" value="TYROSINE-PROTEIN PHOSPHATASE DOMAIN-CONTAINING PROTEIN"/>
    <property type="match status" value="1"/>
</dbReference>
<dbReference type="AlphaFoldDB" id="Q7YWN5"/>
<dbReference type="WormBase" id="Y62F5A.10">
    <property type="protein sequence ID" value="CE35131"/>
    <property type="gene ID" value="WBGene00013388"/>
</dbReference>
<evidence type="ECO:0000313" key="4">
    <source>
        <dbReference type="EMBL" id="CAE18038.1"/>
    </source>
</evidence>
<feature type="region of interest" description="Disordered" evidence="1">
    <location>
        <begin position="88"/>
        <end position="115"/>
    </location>
</feature>
<feature type="domain" description="Tyrosine-protein phosphatase" evidence="2">
    <location>
        <begin position="174"/>
        <end position="403"/>
    </location>
</feature>
<dbReference type="RefSeq" id="NP_001022486.1">
    <property type="nucleotide sequence ID" value="NM_001027315.4"/>
</dbReference>
<dbReference type="InterPro" id="IPR000242">
    <property type="entry name" value="PTP_cat"/>
</dbReference>
<dbReference type="InParanoid" id="Q7YWN5"/>
<dbReference type="InterPro" id="IPR029021">
    <property type="entry name" value="Prot-tyrosine_phosphatase-like"/>
</dbReference>
<evidence type="ECO:0000259" key="2">
    <source>
        <dbReference type="PROSITE" id="PS50055"/>
    </source>
</evidence>
<dbReference type="PaxDb" id="6239-Y62F5A.10"/>
<dbReference type="PROSITE" id="PS50056">
    <property type="entry name" value="TYR_PHOSPHATASE_2"/>
    <property type="match status" value="1"/>
</dbReference>
<dbReference type="OrthoDB" id="5816898at2759"/>
<dbReference type="UCSC" id="Y62F5A.10">
    <property type="organism name" value="c. elegans"/>
</dbReference>
<keyword evidence="5" id="KW-1185">Reference proteome</keyword>
<feature type="compositionally biased region" description="Polar residues" evidence="1">
    <location>
        <begin position="91"/>
        <end position="109"/>
    </location>
</feature>
<organism evidence="4 5">
    <name type="scientific">Caenorhabditis elegans</name>
    <dbReference type="NCBI Taxonomy" id="6239"/>
    <lineage>
        <taxon>Eukaryota</taxon>
        <taxon>Metazoa</taxon>
        <taxon>Ecdysozoa</taxon>
        <taxon>Nematoda</taxon>
        <taxon>Chromadorea</taxon>
        <taxon>Rhabditida</taxon>
        <taxon>Rhabditina</taxon>
        <taxon>Rhabditomorpha</taxon>
        <taxon>Rhabditoidea</taxon>
        <taxon>Rhabditidae</taxon>
        <taxon>Peloderinae</taxon>
        <taxon>Caenorhabditis</taxon>
    </lineage>
</organism>
<dbReference type="SMART" id="SM00194">
    <property type="entry name" value="PTPc"/>
    <property type="match status" value="1"/>
</dbReference>
<dbReference type="Pfam" id="PF00102">
    <property type="entry name" value="Y_phosphatase"/>
    <property type="match status" value="1"/>
</dbReference>
<dbReference type="CDD" id="cd00047">
    <property type="entry name" value="PTPc"/>
    <property type="match status" value="1"/>
</dbReference>
<evidence type="ECO:0000256" key="1">
    <source>
        <dbReference type="SAM" id="MobiDB-lite"/>
    </source>
</evidence>